<dbReference type="PROSITE" id="PS51352">
    <property type="entry name" value="THIOREDOXIN_2"/>
    <property type="match status" value="1"/>
</dbReference>
<keyword evidence="4" id="KW-1185">Reference proteome</keyword>
<dbReference type="GO" id="GO:0016491">
    <property type="term" value="F:oxidoreductase activity"/>
    <property type="evidence" value="ECO:0007669"/>
    <property type="project" value="InterPro"/>
</dbReference>
<keyword evidence="1" id="KW-0732">Signal</keyword>
<feature type="signal peptide" evidence="1">
    <location>
        <begin position="1"/>
        <end position="24"/>
    </location>
</feature>
<evidence type="ECO:0000259" key="2">
    <source>
        <dbReference type="PROSITE" id="PS51352"/>
    </source>
</evidence>
<sequence>MKNFSYLFRLIVLVSVFIGSELSAETPENTIKIFRKLSEKLQSVKKISYHYTREFTYPAEDYHSKSEGEMYIDFRKENELVGFRYQYKDETGFSVFNNAELFEVSEEDRTIQISTKLKISDFEGLSALYNSMITMRNMLPAVIADRNMVKQVKDTLIGKKRFYLLSFQTQDMYPDYLGRTFKKTTQKITFYNTIIVDKKSFLPVSYIQLKKGSRDVNRTDFSNIMLDPATPEGESWYYSTYLKDYKERKKESVMAIGVGQRAPDFTLVQNENGEKVSLNNFRGHPVLLEFWIKNCSYCISAVPELNVLNTKYGLSGLKILGINATDSQRVINQFVQRQKVNYTVLLGDATVSKNYGISAFPHIILIDKQGYVIYSGGFDIAILNALISKSL</sequence>
<dbReference type="Pfam" id="PF00578">
    <property type="entry name" value="AhpC-TSA"/>
    <property type="match status" value="1"/>
</dbReference>
<dbReference type="SUPFAM" id="SSF52833">
    <property type="entry name" value="Thioredoxin-like"/>
    <property type="match status" value="1"/>
</dbReference>
<feature type="domain" description="Thioredoxin" evidence="2">
    <location>
        <begin position="256"/>
        <end position="391"/>
    </location>
</feature>
<dbReference type="GO" id="GO:0016209">
    <property type="term" value="F:antioxidant activity"/>
    <property type="evidence" value="ECO:0007669"/>
    <property type="project" value="InterPro"/>
</dbReference>
<name>A0A1G8LYU5_9FLAO</name>
<dbReference type="InterPro" id="IPR013766">
    <property type="entry name" value="Thioredoxin_domain"/>
</dbReference>
<evidence type="ECO:0000313" key="3">
    <source>
        <dbReference type="EMBL" id="SDI60912.1"/>
    </source>
</evidence>
<dbReference type="PANTHER" id="PTHR42852">
    <property type="entry name" value="THIOL:DISULFIDE INTERCHANGE PROTEIN DSBE"/>
    <property type="match status" value="1"/>
</dbReference>
<dbReference type="EMBL" id="FNDW01000010">
    <property type="protein sequence ID" value="SDI60912.1"/>
    <property type="molecule type" value="Genomic_DNA"/>
</dbReference>
<proteinExistence type="predicted"/>
<dbReference type="RefSeq" id="WP_089860006.1">
    <property type="nucleotide sequence ID" value="NZ_FNDW01000010.1"/>
</dbReference>
<feature type="chain" id="PRO_5011672699" evidence="1">
    <location>
        <begin position="25"/>
        <end position="391"/>
    </location>
</feature>
<dbReference type="InterPro" id="IPR050553">
    <property type="entry name" value="Thioredoxin_ResA/DsbE_sf"/>
</dbReference>
<dbReference type="OrthoDB" id="9815205at2"/>
<dbReference type="CDD" id="cd02966">
    <property type="entry name" value="TlpA_like_family"/>
    <property type="match status" value="1"/>
</dbReference>
<dbReference type="STRING" id="311334.SAMN05421846_110114"/>
<dbReference type="Proteomes" id="UP000198869">
    <property type="component" value="Unassembled WGS sequence"/>
</dbReference>
<dbReference type="InterPro" id="IPR000866">
    <property type="entry name" value="AhpC/TSA"/>
</dbReference>
<evidence type="ECO:0000256" key="1">
    <source>
        <dbReference type="SAM" id="SignalP"/>
    </source>
</evidence>
<accession>A0A1G8LYU5</accession>
<dbReference type="AlphaFoldDB" id="A0A1G8LYU5"/>
<organism evidence="3 4">
    <name type="scientific">Chryseobacterium taeanense</name>
    <dbReference type="NCBI Taxonomy" id="311334"/>
    <lineage>
        <taxon>Bacteria</taxon>
        <taxon>Pseudomonadati</taxon>
        <taxon>Bacteroidota</taxon>
        <taxon>Flavobacteriia</taxon>
        <taxon>Flavobacteriales</taxon>
        <taxon>Weeksellaceae</taxon>
        <taxon>Chryseobacterium group</taxon>
        <taxon>Chryseobacterium</taxon>
    </lineage>
</organism>
<dbReference type="Gene3D" id="3.40.30.10">
    <property type="entry name" value="Glutaredoxin"/>
    <property type="match status" value="1"/>
</dbReference>
<gene>
    <name evidence="3" type="ORF">SAMN05421846_110114</name>
</gene>
<dbReference type="InterPro" id="IPR036249">
    <property type="entry name" value="Thioredoxin-like_sf"/>
</dbReference>
<dbReference type="PANTHER" id="PTHR42852:SF13">
    <property type="entry name" value="PROTEIN DIPZ"/>
    <property type="match status" value="1"/>
</dbReference>
<reference evidence="4" key="1">
    <citation type="submission" date="2016-10" db="EMBL/GenBank/DDBJ databases">
        <authorList>
            <person name="Varghese N."/>
            <person name="Submissions S."/>
        </authorList>
    </citation>
    <scope>NUCLEOTIDE SEQUENCE [LARGE SCALE GENOMIC DNA]</scope>
    <source>
        <strain evidence="4">DSM 17071</strain>
    </source>
</reference>
<evidence type="ECO:0000313" key="4">
    <source>
        <dbReference type="Proteomes" id="UP000198869"/>
    </source>
</evidence>
<protein>
    <submittedName>
        <fullName evidence="3">Peroxiredoxin</fullName>
    </submittedName>
</protein>